<gene>
    <name evidence="5" type="ORF">FM038_011470</name>
</gene>
<dbReference type="InterPro" id="IPR047233">
    <property type="entry name" value="UAH_cupin"/>
</dbReference>
<evidence type="ECO:0000256" key="3">
    <source>
        <dbReference type="ARBA" id="ARBA00023239"/>
    </source>
</evidence>
<dbReference type="EMBL" id="CP045503">
    <property type="protein sequence ID" value="QPG60444.2"/>
    <property type="molecule type" value="Genomic_DNA"/>
</dbReference>
<evidence type="ECO:0000313" key="5">
    <source>
        <dbReference type="EMBL" id="QPG60444.2"/>
    </source>
</evidence>
<keyword evidence="2" id="KW-0659">Purine metabolism</keyword>
<dbReference type="Gene3D" id="2.60.120.480">
    <property type="entry name" value="Ureidoglycolate hydrolase"/>
    <property type="match status" value="1"/>
</dbReference>
<sequence>MTDNVQVISSKLLTPRPLTQAAFSAYGDVIEATADSNNFAINDGLTQRYHDLANVDVSDNNGRTLISIFRSQPLAQPISIGMMERHPQGSQAFIPMGQNAYLVVVAPAGELDVSHIEVFIANSDQGVNYHKGTWHHFCLALGGESDFLVVDRGGEGDNCDVVKLDGSLLITQS</sequence>
<dbReference type="SUPFAM" id="SSF51182">
    <property type="entry name" value="RmlC-like cupins"/>
    <property type="match status" value="1"/>
</dbReference>
<dbReference type="EC" id="4.3.2.3" evidence="5"/>
<evidence type="ECO:0000256" key="1">
    <source>
        <dbReference type="ARBA" id="ARBA00011738"/>
    </source>
</evidence>
<accession>A0ABX6VDK1</accession>
<dbReference type="GO" id="GO:0050385">
    <property type="term" value="F:ureidoglycolate lyase activity"/>
    <property type="evidence" value="ECO:0007669"/>
    <property type="project" value="UniProtKB-EC"/>
</dbReference>
<dbReference type="NCBIfam" id="NF002954">
    <property type="entry name" value="PRK03606.2-5"/>
    <property type="match status" value="1"/>
</dbReference>
<name>A0ABX6VDK1_9GAMM</name>
<dbReference type="InterPro" id="IPR024060">
    <property type="entry name" value="Ureidoglycolate_lyase_dom_sf"/>
</dbReference>
<evidence type="ECO:0000313" key="6">
    <source>
        <dbReference type="Proteomes" id="UP000316416"/>
    </source>
</evidence>
<comment type="subunit">
    <text evidence="1">Homodimer.</text>
</comment>
<protein>
    <submittedName>
        <fullName evidence="5">Ureidoglycolate lyase</fullName>
        <ecNumber evidence="5">4.3.2.3</ecNumber>
    </submittedName>
</protein>
<organism evidence="5 6">
    <name type="scientific">Shewanella eurypsychrophilus</name>
    <dbReference type="NCBI Taxonomy" id="2593656"/>
    <lineage>
        <taxon>Bacteria</taxon>
        <taxon>Pseudomonadati</taxon>
        <taxon>Pseudomonadota</taxon>
        <taxon>Gammaproteobacteria</taxon>
        <taxon>Alteromonadales</taxon>
        <taxon>Shewanellaceae</taxon>
        <taxon>Shewanella</taxon>
    </lineage>
</organism>
<keyword evidence="6" id="KW-1185">Reference proteome</keyword>
<keyword evidence="3 5" id="KW-0456">Lyase</keyword>
<comment type="catalytic activity">
    <reaction evidence="4">
        <text>(S)-ureidoglycolate = urea + glyoxylate</text>
        <dbReference type="Rhea" id="RHEA:11304"/>
        <dbReference type="ChEBI" id="CHEBI:16199"/>
        <dbReference type="ChEBI" id="CHEBI:36655"/>
        <dbReference type="ChEBI" id="CHEBI:57296"/>
        <dbReference type="EC" id="4.3.2.3"/>
    </reaction>
</comment>
<dbReference type="Pfam" id="PF04115">
    <property type="entry name" value="Ureidogly_lyase"/>
    <property type="match status" value="1"/>
</dbReference>
<dbReference type="RefSeq" id="WP_185965698.1">
    <property type="nucleotide sequence ID" value="NZ_CP045503.2"/>
</dbReference>
<dbReference type="CDD" id="cd20298">
    <property type="entry name" value="cupin_UAH"/>
    <property type="match status" value="1"/>
</dbReference>
<evidence type="ECO:0000256" key="2">
    <source>
        <dbReference type="ARBA" id="ARBA00022631"/>
    </source>
</evidence>
<dbReference type="NCBIfam" id="NF009932">
    <property type="entry name" value="PRK13395.1"/>
    <property type="match status" value="1"/>
</dbReference>
<dbReference type="PANTHER" id="PTHR21221:SF1">
    <property type="entry name" value="UREIDOGLYCOLATE LYASE"/>
    <property type="match status" value="1"/>
</dbReference>
<dbReference type="InterPro" id="IPR011051">
    <property type="entry name" value="RmlC_Cupin_sf"/>
</dbReference>
<dbReference type="PANTHER" id="PTHR21221">
    <property type="entry name" value="UREIDOGLYCOLATE HYDROLASE"/>
    <property type="match status" value="1"/>
</dbReference>
<dbReference type="Proteomes" id="UP000316416">
    <property type="component" value="Chromosome"/>
</dbReference>
<dbReference type="InterPro" id="IPR007247">
    <property type="entry name" value="Ureidogly_lyase"/>
</dbReference>
<reference evidence="5" key="1">
    <citation type="submission" date="2021-07" db="EMBL/GenBank/DDBJ databases">
        <title>Shewanella sp. YLB-07 whole genome sequence.</title>
        <authorList>
            <person name="Yu L."/>
        </authorList>
    </citation>
    <scope>NUCLEOTIDE SEQUENCE</scope>
    <source>
        <strain evidence="5">YLB-08</strain>
    </source>
</reference>
<proteinExistence type="predicted"/>
<dbReference type="PIRSF" id="PIRSF017306">
    <property type="entry name" value="Ureidogly_hydro"/>
    <property type="match status" value="1"/>
</dbReference>
<evidence type="ECO:0000256" key="4">
    <source>
        <dbReference type="ARBA" id="ARBA00047684"/>
    </source>
</evidence>